<dbReference type="RefSeq" id="WP_139938821.1">
    <property type="nucleotide sequence ID" value="NZ_JBHSYP010000003.1"/>
</dbReference>
<dbReference type="SUPFAM" id="SSF53720">
    <property type="entry name" value="ALDH-like"/>
    <property type="match status" value="1"/>
</dbReference>
<dbReference type="InterPro" id="IPR029510">
    <property type="entry name" value="Ald_DH_CS_GLU"/>
</dbReference>
<gene>
    <name evidence="7" type="ORF">FIV46_04410</name>
</gene>
<feature type="active site" evidence="4">
    <location>
        <position position="256"/>
    </location>
</feature>
<dbReference type="EMBL" id="VFIY01000005">
    <property type="protein sequence ID" value="TPD61458.1"/>
    <property type="molecule type" value="Genomic_DNA"/>
</dbReference>
<accession>A0A501PMS1</accession>
<keyword evidence="8" id="KW-1185">Reference proteome</keyword>
<evidence type="ECO:0000256" key="5">
    <source>
        <dbReference type="RuleBase" id="RU003345"/>
    </source>
</evidence>
<protein>
    <submittedName>
        <fullName evidence="7">NAD-dependent succinate-semialdehyde dehydrogenase</fullName>
    </submittedName>
</protein>
<dbReference type="GO" id="GO:0004777">
    <property type="term" value="F:succinate-semialdehyde dehydrogenase (NAD+) activity"/>
    <property type="evidence" value="ECO:0007669"/>
    <property type="project" value="TreeGrafter"/>
</dbReference>
<dbReference type="PANTHER" id="PTHR43353:SF5">
    <property type="entry name" value="SUCCINATE-SEMIALDEHYDE DEHYDROGENASE, MITOCHONDRIAL"/>
    <property type="match status" value="1"/>
</dbReference>
<sequence length="484" mass="51380">MELKNQTLIRTKSYINGQWCDADDGREFVVTDPATGAELARAADCGAAETARAISAAQQAFASFKMTTAKERAALLRRWHQLIMDNQEDLAVILSAEQGKPLAESRGEIAYGASYLEWYAEEAKRAYGDVIPTFANDKRIITLKQPVGVVAAITPWNFPSAMITRKVAPALAVGCPIVVKPSEETPLSALALAELAEQAGYPAGVFSVVCGTDAAVIGGVMTSNPSVRKISFTGSTRVGKLLMEQSASTVKKVSMELGGNAPFIVFDDADLDAAVAGAMASKYRNAGQTCVCANRLLVQDGVYDAFADKLAEAVAGLKTGAYTVEGANVGPLINRAALAKVNGLVRDALDKGATALAGGVGTDGDSQFYTPTILTNVTAEMDIFNEEIFGPVAPLYRFGTEQEAIEMANDTPFGLASYFYARDMGRVWRVSEALEYGMVGINEGIISNEAAPFGGVKESGIGREGSRYGLDDYLELKYLCMGGI</sequence>
<keyword evidence="3" id="KW-0558">Oxidation</keyword>
<dbReference type="PANTHER" id="PTHR43353">
    <property type="entry name" value="SUCCINATE-SEMIALDEHYDE DEHYDROGENASE, MITOCHONDRIAL"/>
    <property type="match status" value="1"/>
</dbReference>
<dbReference type="Gene3D" id="3.40.309.10">
    <property type="entry name" value="Aldehyde Dehydrogenase, Chain A, domain 2"/>
    <property type="match status" value="1"/>
</dbReference>
<dbReference type="InterPro" id="IPR016160">
    <property type="entry name" value="Ald_DH_CS_CYS"/>
</dbReference>
<dbReference type="InterPro" id="IPR016161">
    <property type="entry name" value="Ald_DH/histidinol_DH"/>
</dbReference>
<name>A0A501PMS1_9PROT</name>
<evidence type="ECO:0000256" key="4">
    <source>
        <dbReference type="PROSITE-ProRule" id="PRU10007"/>
    </source>
</evidence>
<dbReference type="Gene3D" id="3.40.605.10">
    <property type="entry name" value="Aldehyde Dehydrogenase, Chain A, domain 1"/>
    <property type="match status" value="1"/>
</dbReference>
<dbReference type="Proteomes" id="UP000319148">
    <property type="component" value="Unassembled WGS sequence"/>
</dbReference>
<evidence type="ECO:0000256" key="3">
    <source>
        <dbReference type="ARBA" id="ARBA00023097"/>
    </source>
</evidence>
<dbReference type="Pfam" id="PF00171">
    <property type="entry name" value="Aldedh"/>
    <property type="match status" value="1"/>
</dbReference>
<organism evidence="7 8">
    <name type="scientific">Emcibacter nanhaiensis</name>
    <dbReference type="NCBI Taxonomy" id="1505037"/>
    <lineage>
        <taxon>Bacteria</taxon>
        <taxon>Pseudomonadati</taxon>
        <taxon>Pseudomonadota</taxon>
        <taxon>Alphaproteobacteria</taxon>
        <taxon>Emcibacterales</taxon>
        <taxon>Emcibacteraceae</taxon>
        <taxon>Emcibacter</taxon>
    </lineage>
</organism>
<dbReference type="GO" id="GO:0009450">
    <property type="term" value="P:gamma-aminobutyric acid catabolic process"/>
    <property type="evidence" value="ECO:0007669"/>
    <property type="project" value="InterPro"/>
</dbReference>
<proteinExistence type="inferred from homology"/>
<evidence type="ECO:0000259" key="6">
    <source>
        <dbReference type="Pfam" id="PF00171"/>
    </source>
</evidence>
<evidence type="ECO:0000313" key="8">
    <source>
        <dbReference type="Proteomes" id="UP000319148"/>
    </source>
</evidence>
<dbReference type="FunFam" id="3.40.309.10:FF:000004">
    <property type="entry name" value="Succinate-semialdehyde dehydrogenase I"/>
    <property type="match status" value="1"/>
</dbReference>
<dbReference type="InterPro" id="IPR016163">
    <property type="entry name" value="Ald_DH_C"/>
</dbReference>
<keyword evidence="2 5" id="KW-0560">Oxidoreductase</keyword>
<reference evidence="8" key="1">
    <citation type="submission" date="2019-06" db="EMBL/GenBank/DDBJ databases">
        <title>The complete genome of Emcibacter congregatus ZYLT.</title>
        <authorList>
            <person name="Zhao Z."/>
        </authorList>
    </citation>
    <scope>NUCLEOTIDE SEQUENCE [LARGE SCALE GENOMIC DNA]</scope>
    <source>
        <strain evidence="8">MCCC 1A06723</strain>
    </source>
</reference>
<dbReference type="InterPro" id="IPR050740">
    <property type="entry name" value="Aldehyde_DH_Superfamily"/>
</dbReference>
<dbReference type="CDD" id="cd07103">
    <property type="entry name" value="ALDH_F5_SSADH_GabD"/>
    <property type="match status" value="1"/>
</dbReference>
<dbReference type="PROSITE" id="PS00687">
    <property type="entry name" value="ALDEHYDE_DEHYDR_GLU"/>
    <property type="match status" value="1"/>
</dbReference>
<comment type="similarity">
    <text evidence="1 5">Belongs to the aldehyde dehydrogenase family.</text>
</comment>
<dbReference type="OrthoDB" id="9772584at2"/>
<evidence type="ECO:0000256" key="2">
    <source>
        <dbReference type="ARBA" id="ARBA00023002"/>
    </source>
</evidence>
<dbReference type="PROSITE" id="PS00070">
    <property type="entry name" value="ALDEHYDE_DEHYDR_CYS"/>
    <property type="match status" value="1"/>
</dbReference>
<dbReference type="InterPro" id="IPR016162">
    <property type="entry name" value="Ald_DH_N"/>
</dbReference>
<evidence type="ECO:0000256" key="1">
    <source>
        <dbReference type="ARBA" id="ARBA00009986"/>
    </source>
</evidence>
<feature type="domain" description="Aldehyde dehydrogenase" evidence="6">
    <location>
        <begin position="19"/>
        <end position="478"/>
    </location>
</feature>
<dbReference type="InterPro" id="IPR015590">
    <property type="entry name" value="Aldehyde_DH_dom"/>
</dbReference>
<dbReference type="InterPro" id="IPR010102">
    <property type="entry name" value="Succ_semiAld_DH"/>
</dbReference>
<dbReference type="FunFam" id="3.40.605.10:FF:000026">
    <property type="entry name" value="Aldehyde dehydrogenase, putative"/>
    <property type="match status" value="1"/>
</dbReference>
<dbReference type="AlphaFoldDB" id="A0A501PMS1"/>
<dbReference type="FunFam" id="3.40.605.10:FF:000005">
    <property type="entry name" value="Succinate-semialdehyde dehydrogenase I"/>
    <property type="match status" value="1"/>
</dbReference>
<comment type="caution">
    <text evidence="7">The sequence shown here is derived from an EMBL/GenBank/DDBJ whole genome shotgun (WGS) entry which is preliminary data.</text>
</comment>
<dbReference type="NCBIfam" id="TIGR01780">
    <property type="entry name" value="SSADH"/>
    <property type="match status" value="1"/>
</dbReference>
<evidence type="ECO:0000313" key="7">
    <source>
        <dbReference type="EMBL" id="TPD61458.1"/>
    </source>
</evidence>